<organism evidence="2 3">
    <name type="scientific">Streptomyces griseiscabiei</name>
    <dbReference type="NCBI Taxonomy" id="2993540"/>
    <lineage>
        <taxon>Bacteria</taxon>
        <taxon>Bacillati</taxon>
        <taxon>Actinomycetota</taxon>
        <taxon>Actinomycetes</taxon>
        <taxon>Kitasatosporales</taxon>
        <taxon>Streptomycetaceae</taxon>
        <taxon>Streptomyces</taxon>
    </lineage>
</organism>
<proteinExistence type="predicted"/>
<dbReference type="InterPro" id="IPR045446">
    <property type="entry name" value="VMAP-M2"/>
</dbReference>
<accession>A0ABU4L5J2</accession>
<evidence type="ECO:0000313" key="2">
    <source>
        <dbReference type="EMBL" id="MDX2910575.1"/>
    </source>
</evidence>
<reference evidence="2 3" key="1">
    <citation type="journal article" date="2023" name="Microb. Genom.">
        <title>Mesoterricola silvestris gen. nov., sp. nov., Mesoterricola sediminis sp. nov., Geothrix oryzae sp. nov., Geothrix edaphica sp. nov., Geothrix rubra sp. nov., and Geothrix limicola sp. nov., six novel members of Acidobacteriota isolated from soils.</title>
        <authorList>
            <person name="Weisberg A.J."/>
            <person name="Pearce E."/>
            <person name="Kramer C.G."/>
            <person name="Chang J.H."/>
            <person name="Clarke C.R."/>
        </authorList>
    </citation>
    <scope>NUCLEOTIDE SEQUENCE [LARGE SCALE GENOMIC DNA]</scope>
    <source>
        <strain evidence="2 3">NRRL_B-2795</strain>
    </source>
</reference>
<keyword evidence="3" id="KW-1185">Reference proteome</keyword>
<evidence type="ECO:0000313" key="3">
    <source>
        <dbReference type="Proteomes" id="UP001271723"/>
    </source>
</evidence>
<gene>
    <name evidence="2" type="ORF">PV517_17955</name>
</gene>
<sequence length="692" mass="75692">MTAPTPLRHALVVAPQCPKLGLLDNLEGVALSLRDLFTDHWRGACSQSPAAETSLLYGMSVNQAHIEAAVRTAAKHAAREQAVLVVAFLGHGITPGQNPTLYLMAGDSQPDEIATAVNVGALLTQALETPGLPGVIALVDTCHAGGATPDLQALDAGVRQGATRLSLLMAVGAAQTAHRLSFSRGVTEVLRRGIRGGGEYLYPAAVLGAVRATVPGQDARLVEYDGAQFGDPPWLARNGRHPVHTAPLLGPIASEELELALAPLGCSALLTAPLADAQALERLRHALPEHCSGSAAELTWALRVVGGILDGLRTVGLLTTSWPGRRPTSQRLRRALSSAAGRAAARPPETSGRELLRDAVEFLRLRAPRLHEARTAALATFVAALAVDDALPEDHGELASWAHAVGCEVELSDAFESLRERGSRTRLRLVVSLHAAVAGEWPETLDAWLLDGGEIHAHREFTCASDQVGVEQRLATVLRWASARARSIGARLQRVEIAASAALLLRWRPEETDFGELMGVAYDVVLRWSERLCPPDHLWWINERARTKLAAMRTYSTGTAPVDWLGEPDTGEAHELRKRLRNDTYRRAVALEHRPPRFEQVMEVLLAYAPIVLWPCADDCAPERFRDTLDRYWHLLPAEFCEAYRHSWGERVPGKPDGREQLARWRTVWHDIEWLDFCDQFEQFTTEEENSA</sequence>
<dbReference type="EMBL" id="JARAVY010000006">
    <property type="protein sequence ID" value="MDX2910575.1"/>
    <property type="molecule type" value="Genomic_DNA"/>
</dbReference>
<dbReference type="Pfam" id="PF19965">
    <property type="entry name" value="VMAP-M2"/>
    <property type="match status" value="1"/>
</dbReference>
<comment type="caution">
    <text evidence="2">The sequence shown here is derived from an EMBL/GenBank/DDBJ whole genome shotgun (WGS) entry which is preliminary data.</text>
</comment>
<dbReference type="Proteomes" id="UP001271723">
    <property type="component" value="Unassembled WGS sequence"/>
</dbReference>
<protein>
    <submittedName>
        <fullName evidence="2">Caspase family protein</fullName>
    </submittedName>
</protein>
<dbReference type="RefSeq" id="WP_086757907.1">
    <property type="nucleotide sequence ID" value="NZ_JAGJBZ010000002.1"/>
</dbReference>
<feature type="domain" description="vWA-MoxR associated protein middle region 2" evidence="1">
    <location>
        <begin position="198"/>
        <end position="415"/>
    </location>
</feature>
<name>A0ABU4L5J2_9ACTN</name>
<evidence type="ECO:0000259" key="1">
    <source>
        <dbReference type="Pfam" id="PF19965"/>
    </source>
</evidence>